<evidence type="ECO:0000313" key="3">
    <source>
        <dbReference type="Proteomes" id="UP000336166"/>
    </source>
</evidence>
<dbReference type="Proteomes" id="UP000478682">
    <property type="component" value="Unassembled WGS sequence"/>
</dbReference>
<sequence>MEYYVYKINLQPDILELYERTNELMYLITEVIPNSLEAVLEVTKLDKFFKFVANDTLEFGFDEEFKQLETDTEVLIDEYNKIVHAYNETGEIHYSKTFLSLNEKCGVKRRYMEVFIPGIKKAYDLISDEQIEERFNLESNNQVGTSITHIRKFYKIKLFMDTDEFLNIKEPLKLVSIYNPGTEHLLVKTNRVDLANNYIEALTRIINENKSIIRQIGKVNINPIYESVYLDGDITEISFVIVYPNGNPPLDRHNILRDSFAKEEEVKLIGTDEMPLRKEPIEEYINEKGEKGYLKNIFTKGAFRTKIKQINNLNADKR</sequence>
<reference evidence="3 4" key="1">
    <citation type="submission" date="2018-06" db="EMBL/GenBank/DDBJ databases">
        <authorList>
            <consortium name="PulseNet: The National Subtyping Network for Foodborne Disease Surveillance"/>
            <person name="Tarr C.L."/>
            <person name="Trees E."/>
            <person name="Katz L.S."/>
            <person name="Carleton-Romer H.A."/>
            <person name="Stroika S."/>
            <person name="Kucerova Z."/>
            <person name="Roache K.F."/>
            <person name="Sabol A.L."/>
            <person name="Besser J."/>
            <person name="Gerner-Smidt P."/>
        </authorList>
    </citation>
    <scope>NUCLEOTIDE SEQUENCE [LARGE SCALE GENOMIC DNA]</scope>
    <source>
        <strain evidence="1 3">PNUSAL000134</strain>
        <strain evidence="2 4">PNUSAL002298</strain>
    </source>
</reference>
<dbReference type="Proteomes" id="UP000336166">
    <property type="component" value="Unassembled WGS sequence"/>
</dbReference>
<evidence type="ECO:0000313" key="4">
    <source>
        <dbReference type="Proteomes" id="UP000478682"/>
    </source>
</evidence>
<evidence type="ECO:0000313" key="1">
    <source>
        <dbReference type="EMBL" id="EAE2354397.1"/>
    </source>
</evidence>
<dbReference type="EMBL" id="AABATR010000006">
    <property type="protein sequence ID" value="EAG1894213.1"/>
    <property type="molecule type" value="Genomic_DNA"/>
</dbReference>
<protein>
    <submittedName>
        <fullName evidence="2">Uncharacterized protein</fullName>
    </submittedName>
</protein>
<gene>
    <name evidence="2" type="ORF">BB997_11385</name>
    <name evidence="1" type="ORF">Y261_08570</name>
</gene>
<name>A0A6Y9WY20_LISMN</name>
<organism evidence="2 4">
    <name type="scientific">Listeria monocytogenes</name>
    <dbReference type="NCBI Taxonomy" id="1639"/>
    <lineage>
        <taxon>Bacteria</taxon>
        <taxon>Bacillati</taxon>
        <taxon>Bacillota</taxon>
        <taxon>Bacilli</taxon>
        <taxon>Bacillales</taxon>
        <taxon>Listeriaceae</taxon>
        <taxon>Listeria</taxon>
    </lineage>
</organism>
<comment type="caution">
    <text evidence="2">The sequence shown here is derived from an EMBL/GenBank/DDBJ whole genome shotgun (WGS) entry which is preliminary data.</text>
</comment>
<dbReference type="EMBL" id="AAAREG010000006">
    <property type="protein sequence ID" value="EAE2354397.1"/>
    <property type="molecule type" value="Genomic_DNA"/>
</dbReference>
<accession>A0A6Y9WY20</accession>
<evidence type="ECO:0000313" key="2">
    <source>
        <dbReference type="EMBL" id="EAG1894213.1"/>
    </source>
</evidence>
<dbReference type="RefSeq" id="WP_097351906.1">
    <property type="nucleotide sequence ID" value="NZ_CP030808.1"/>
</dbReference>
<proteinExistence type="predicted"/>
<dbReference type="AlphaFoldDB" id="A0A6Y9WY20"/>